<feature type="region of interest" description="Disordered" evidence="1">
    <location>
        <begin position="92"/>
        <end position="111"/>
    </location>
</feature>
<dbReference type="EMBL" id="JACHMS010000001">
    <property type="protein sequence ID" value="MBB4710286.1"/>
    <property type="molecule type" value="Genomic_DNA"/>
</dbReference>
<accession>A0A7W7DGE4</accession>
<proteinExistence type="predicted"/>
<sequence length="137" mass="14858">MTSGIRITWTLGAHGWAECTLEDHQAKAELTASYITSAPEEFLTGVARLVAGETETCAQFEAEPTAYRWIFHRRGEDVRVRVLELRDGSDHDTRGTARCRRAPHGGHVSFGSGGQPSGRLIGLVCGTGNSAVLFSQE</sequence>
<dbReference type="RefSeq" id="WP_184906858.1">
    <property type="nucleotide sequence ID" value="NZ_JACHMS010000001.1"/>
</dbReference>
<comment type="caution">
    <text evidence="2">The sequence shown here is derived from an EMBL/GenBank/DDBJ whole genome shotgun (WGS) entry which is preliminary data.</text>
</comment>
<keyword evidence="3" id="KW-1185">Reference proteome</keyword>
<name>A0A7W7DGE4_9ACTN</name>
<organism evidence="2 3">
    <name type="scientific">Streptomyces luteogriseus</name>
    <dbReference type="NCBI Taxonomy" id="68233"/>
    <lineage>
        <taxon>Bacteria</taxon>
        <taxon>Bacillati</taxon>
        <taxon>Actinomycetota</taxon>
        <taxon>Actinomycetes</taxon>
        <taxon>Kitasatosporales</taxon>
        <taxon>Streptomycetaceae</taxon>
        <taxon>Streptomyces</taxon>
    </lineage>
</organism>
<evidence type="ECO:0000256" key="1">
    <source>
        <dbReference type="SAM" id="MobiDB-lite"/>
    </source>
</evidence>
<dbReference type="Proteomes" id="UP000565089">
    <property type="component" value="Unassembled WGS sequence"/>
</dbReference>
<dbReference type="AlphaFoldDB" id="A0A7W7DGE4"/>
<gene>
    <name evidence="2" type="ORF">BJ965_000168</name>
</gene>
<dbReference type="GeneID" id="95792245"/>
<protein>
    <submittedName>
        <fullName evidence="2">Uncharacterized protein</fullName>
    </submittedName>
</protein>
<reference evidence="2 3" key="1">
    <citation type="submission" date="2020-08" db="EMBL/GenBank/DDBJ databases">
        <title>Sequencing the genomes of 1000 actinobacteria strains.</title>
        <authorList>
            <person name="Klenk H.-P."/>
        </authorList>
    </citation>
    <scope>NUCLEOTIDE SEQUENCE [LARGE SCALE GENOMIC DNA]</scope>
    <source>
        <strain evidence="2 3">DSM 40483</strain>
    </source>
</reference>
<evidence type="ECO:0000313" key="2">
    <source>
        <dbReference type="EMBL" id="MBB4710286.1"/>
    </source>
</evidence>
<evidence type="ECO:0000313" key="3">
    <source>
        <dbReference type="Proteomes" id="UP000565089"/>
    </source>
</evidence>